<feature type="compositionally biased region" description="Low complexity" evidence="2">
    <location>
        <begin position="364"/>
        <end position="381"/>
    </location>
</feature>
<protein>
    <recommendedName>
        <fullName evidence="3">PPE domain-containing protein</fullName>
    </recommendedName>
</protein>
<sequence>MGGIGNHNFDAQSHEQLYEKIHGGPGHSAAQAVDDAWNSFRAVMGNAKSELESAIRDAGAVWVGAAGERFTGSAAPLVQWAEDARVAGVETHNAFSAQTSHYSGAKTRMPEPLEVTSTANDDFFGIPAGFTHLVGGQTDQDVQEQQANEAKREAVRVMNGYRDGASSAVSLLGTFTPPPQVTTQVTEPTFERSEAQSRYSQQFSDGQWSSTTSTDTGRTTSPQPQQPVSAPPAVAPTGGETNTSAVGTTPDVVPRPGPTPITPPPYTPGPPQPPVAVPPPGMIRPNPVPGFYDRRTPSGGNPPNSNPPGKGTGPGVPKGFGGSPQGGAPRFGGGLPGVPGRPGHGGLPFGPGSSSGIAGDQHASRAGTSSAAAAGAKGAAGNPMVGGTAGAPQGGQGEDDIEHKAAPYLEELDDVWGQDSMPRVAPPVIGDDGP</sequence>
<feature type="compositionally biased region" description="Pro residues" evidence="2">
    <location>
        <begin position="253"/>
        <end position="288"/>
    </location>
</feature>
<feature type="compositionally biased region" description="Low complexity" evidence="2">
    <location>
        <begin position="209"/>
        <end position="228"/>
    </location>
</feature>
<dbReference type="Proteomes" id="UP001225605">
    <property type="component" value="Unassembled WGS sequence"/>
</dbReference>
<organism evidence="4 5">
    <name type="scientific">Saccharothrix yanglingensis</name>
    <dbReference type="NCBI Taxonomy" id="659496"/>
    <lineage>
        <taxon>Bacteria</taxon>
        <taxon>Bacillati</taxon>
        <taxon>Actinomycetota</taxon>
        <taxon>Actinomycetes</taxon>
        <taxon>Pseudonocardiales</taxon>
        <taxon>Pseudonocardiaceae</taxon>
        <taxon>Saccharothrix</taxon>
    </lineage>
</organism>
<reference evidence="4 5" key="1">
    <citation type="submission" date="2017-06" db="EMBL/GenBank/DDBJ databases">
        <title>Cultured bacterium strain Saccharothrix yanglingensis Hhs.015.</title>
        <authorList>
            <person name="Xia Y."/>
        </authorList>
    </citation>
    <scope>NUCLEOTIDE SEQUENCE [LARGE SCALE GENOMIC DNA]</scope>
    <source>
        <strain evidence="4 5">Hhs.015</strain>
    </source>
</reference>
<evidence type="ECO:0000313" key="4">
    <source>
        <dbReference type="EMBL" id="MDQ2588676.1"/>
    </source>
</evidence>
<gene>
    <name evidence="4" type="ORF">CKY47_32910</name>
</gene>
<evidence type="ECO:0000256" key="2">
    <source>
        <dbReference type="SAM" id="MobiDB-lite"/>
    </source>
</evidence>
<keyword evidence="5" id="KW-1185">Reference proteome</keyword>
<proteinExistence type="inferred from homology"/>
<dbReference type="EMBL" id="NSDM01000020">
    <property type="protein sequence ID" value="MDQ2588676.1"/>
    <property type="molecule type" value="Genomic_DNA"/>
</dbReference>
<dbReference type="SUPFAM" id="SSF140459">
    <property type="entry name" value="PE/PPE dimer-like"/>
    <property type="match status" value="1"/>
</dbReference>
<dbReference type="RefSeq" id="WP_306750326.1">
    <property type="nucleotide sequence ID" value="NZ_NSDM01000020.1"/>
</dbReference>
<feature type="compositionally biased region" description="Gly residues" evidence="2">
    <location>
        <begin position="387"/>
        <end position="396"/>
    </location>
</feature>
<dbReference type="InterPro" id="IPR038332">
    <property type="entry name" value="PPE_sf"/>
</dbReference>
<dbReference type="InterPro" id="IPR000030">
    <property type="entry name" value="PPE_dom"/>
</dbReference>
<name>A0ABU0X967_9PSEU</name>
<dbReference type="Gene3D" id="1.20.1260.20">
    <property type="entry name" value="PPE superfamily"/>
    <property type="match status" value="1"/>
</dbReference>
<dbReference type="Pfam" id="PF00823">
    <property type="entry name" value="PPE"/>
    <property type="match status" value="1"/>
</dbReference>
<feature type="region of interest" description="Disordered" evidence="2">
    <location>
        <begin position="169"/>
        <end position="434"/>
    </location>
</feature>
<feature type="domain" description="PPE" evidence="3">
    <location>
        <begin position="20"/>
        <end position="170"/>
    </location>
</feature>
<comment type="similarity">
    <text evidence="1">Belongs to the mycobacterial PPE family.</text>
</comment>
<comment type="caution">
    <text evidence="4">The sequence shown here is derived from an EMBL/GenBank/DDBJ whole genome shotgun (WGS) entry which is preliminary data.</text>
</comment>
<feature type="compositionally biased region" description="Low complexity" evidence="2">
    <location>
        <begin position="297"/>
        <end position="309"/>
    </location>
</feature>
<evidence type="ECO:0000256" key="1">
    <source>
        <dbReference type="ARBA" id="ARBA00010652"/>
    </source>
</evidence>
<accession>A0ABU0X967</accession>
<evidence type="ECO:0000259" key="3">
    <source>
        <dbReference type="Pfam" id="PF00823"/>
    </source>
</evidence>
<evidence type="ECO:0000313" key="5">
    <source>
        <dbReference type="Proteomes" id="UP001225605"/>
    </source>
</evidence>
<feature type="compositionally biased region" description="Gly residues" evidence="2">
    <location>
        <begin position="310"/>
        <end position="349"/>
    </location>
</feature>
<feature type="compositionally biased region" description="Polar residues" evidence="2">
    <location>
        <begin position="196"/>
        <end position="208"/>
    </location>
</feature>